<dbReference type="Proteomes" id="UP000295709">
    <property type="component" value="Unassembled WGS sequence"/>
</dbReference>
<proteinExistence type="predicted"/>
<sequence length="254" mass="28781">MKKNLLFFLAICLFALQSCSVNSEITYHKDSASTTVMDLDMKDAMQMMKSMVPDSAKNDQKELAELEKLPRTWTSLYEMEKKEGKLKTEDPDSIKIMKKIFMKSNAEGKEITGFSLKMDHFTKADYDGLTNFSKEEKLPIDQMALNSWDGKTLVINTDQFSLDGLKEIMSGKDMGDGEISAEQAGSMMKMMYKSVGTTLKFENKIKSISGKHDWVSKVDDYSVRINYDLDALFGDAKDKKSLKNSDKKIVIVTE</sequence>
<evidence type="ECO:0000313" key="2">
    <source>
        <dbReference type="EMBL" id="ROH96257.1"/>
    </source>
</evidence>
<dbReference type="EMBL" id="RJTX01000004">
    <property type="protein sequence ID" value="ROH96257.1"/>
    <property type="molecule type" value="Genomic_DNA"/>
</dbReference>
<dbReference type="OrthoDB" id="1241134at2"/>
<comment type="caution">
    <text evidence="2">The sequence shown here is derived from an EMBL/GenBank/DDBJ whole genome shotgun (WGS) entry which is preliminary data.</text>
</comment>
<protein>
    <recommendedName>
        <fullName evidence="6">Lipoprotein</fullName>
    </recommendedName>
</protein>
<evidence type="ECO:0008006" key="6">
    <source>
        <dbReference type="Google" id="ProtNLM"/>
    </source>
</evidence>
<dbReference type="Proteomes" id="UP000269375">
    <property type="component" value="Unassembled WGS sequence"/>
</dbReference>
<keyword evidence="1" id="KW-0732">Signal</keyword>
<keyword evidence="5" id="KW-1185">Reference proteome</keyword>
<feature type="signal peptide" evidence="1">
    <location>
        <begin position="1"/>
        <end position="23"/>
    </location>
</feature>
<accession>A0A3N0VTW2</accession>
<name>A0A3N0VTW2_9FLAO</name>
<reference evidence="2" key="1">
    <citation type="submission" date="2018-11" db="EMBL/GenBank/DDBJ databases">
        <title>Proposal to divide the Flavobacteriaceae and reorganize its genera based on Amino Acid Identity values calculated from whole genome sequences.</title>
        <authorList>
            <person name="Nicholson A.C."/>
            <person name="Gulvik C.A."/>
            <person name="Whitney A.M."/>
            <person name="Humrighouse B.W."/>
            <person name="Bell M."/>
            <person name="Holmes B."/>
            <person name="Steigerwalt A."/>
            <person name="Villarma A."/>
            <person name="Sheth M."/>
            <person name="Batra D."/>
            <person name="Pryor J."/>
            <person name="Bernardet J.-F."/>
            <person name="Hugo C."/>
            <person name="Kampfer P."/>
            <person name="Newman J."/>
            <person name="Mcquiston J.R."/>
        </authorList>
    </citation>
    <scope>NUCLEOTIDE SEQUENCE</scope>
    <source>
        <strain evidence="2">DSM 15235</strain>
    </source>
</reference>
<dbReference type="EMBL" id="SOQW01000003">
    <property type="protein sequence ID" value="TDX91321.1"/>
    <property type="molecule type" value="Genomic_DNA"/>
</dbReference>
<gene>
    <name evidence="3" type="ORF">BCF50_2451</name>
    <name evidence="2" type="ORF">EGI05_17310</name>
</gene>
<reference evidence="3 5" key="2">
    <citation type="submission" date="2019-03" db="EMBL/GenBank/DDBJ databases">
        <title>Genomic Encyclopedia of Archaeal and Bacterial Type Strains, Phase II (KMG-II): from individual species to whole genera.</title>
        <authorList>
            <person name="Goeker M."/>
        </authorList>
    </citation>
    <scope>NUCLEOTIDE SEQUENCE [LARGE SCALE GENOMIC DNA]</scope>
    <source>
        <strain evidence="3 5">DSM 15235</strain>
    </source>
</reference>
<dbReference type="AlphaFoldDB" id="A0A3N0VTW2"/>
<organism evidence="2 4">
    <name type="scientific">Chryseobacterium daecheongense</name>
    <dbReference type="NCBI Taxonomy" id="192389"/>
    <lineage>
        <taxon>Bacteria</taxon>
        <taxon>Pseudomonadati</taxon>
        <taxon>Bacteroidota</taxon>
        <taxon>Flavobacteriia</taxon>
        <taxon>Flavobacteriales</taxon>
        <taxon>Weeksellaceae</taxon>
        <taxon>Chryseobacterium group</taxon>
        <taxon>Chryseobacterium</taxon>
    </lineage>
</organism>
<evidence type="ECO:0000256" key="1">
    <source>
        <dbReference type="SAM" id="SignalP"/>
    </source>
</evidence>
<dbReference type="RefSeq" id="WP_123264263.1">
    <property type="nucleotide sequence ID" value="NZ_RJTX01000004.1"/>
</dbReference>
<evidence type="ECO:0000313" key="4">
    <source>
        <dbReference type="Proteomes" id="UP000269375"/>
    </source>
</evidence>
<feature type="chain" id="PRO_5018281309" description="Lipoprotein" evidence="1">
    <location>
        <begin position="24"/>
        <end position="254"/>
    </location>
</feature>
<evidence type="ECO:0000313" key="3">
    <source>
        <dbReference type="EMBL" id="TDX91321.1"/>
    </source>
</evidence>
<evidence type="ECO:0000313" key="5">
    <source>
        <dbReference type="Proteomes" id="UP000295709"/>
    </source>
</evidence>
<dbReference type="PROSITE" id="PS51257">
    <property type="entry name" value="PROKAR_LIPOPROTEIN"/>
    <property type="match status" value="1"/>
</dbReference>